<dbReference type="PROSITE" id="PS50943">
    <property type="entry name" value="HTH_CROC1"/>
    <property type="match status" value="1"/>
</dbReference>
<accession>A0A087D612</accession>
<evidence type="ECO:0000313" key="4">
    <source>
        <dbReference type="Proteomes" id="UP000029066"/>
    </source>
</evidence>
<reference evidence="3 4" key="1">
    <citation type="submission" date="2014-03" db="EMBL/GenBank/DDBJ databases">
        <title>Genomics of Bifidobacteria.</title>
        <authorList>
            <person name="Ventura M."/>
            <person name="Milani C."/>
            <person name="Lugli G.A."/>
        </authorList>
    </citation>
    <scope>NUCLEOTIDE SEQUENCE [LARGE SCALE GENOMIC DNA]</scope>
    <source>
        <strain evidence="3 4">DSM 23967</strain>
    </source>
</reference>
<dbReference type="CDD" id="cd00093">
    <property type="entry name" value="HTH_XRE"/>
    <property type="match status" value="1"/>
</dbReference>
<dbReference type="AlphaFoldDB" id="A0A087D612"/>
<dbReference type="STRING" id="1437607.BISA_1941"/>
<evidence type="ECO:0000259" key="2">
    <source>
        <dbReference type="PROSITE" id="PS50943"/>
    </source>
</evidence>
<dbReference type="Pfam" id="PF01381">
    <property type="entry name" value="HTH_3"/>
    <property type="match status" value="1"/>
</dbReference>
<name>A0A087D612_9BIFI</name>
<dbReference type="InterPro" id="IPR001387">
    <property type="entry name" value="Cro/C1-type_HTH"/>
</dbReference>
<sequence>MMMIQNLRKLMRANHVKQRELASVLGVSEQAVSDKFHGRTNFTLRDLSRIADYFDVSLDYLTGRSDYAKPLEVA</sequence>
<gene>
    <name evidence="3" type="ORF">BISA_1941</name>
</gene>
<evidence type="ECO:0000313" key="3">
    <source>
        <dbReference type="EMBL" id="KFI90962.1"/>
    </source>
</evidence>
<dbReference type="SMART" id="SM00530">
    <property type="entry name" value="HTH_XRE"/>
    <property type="match status" value="1"/>
</dbReference>
<dbReference type="EMBL" id="JGZN01000018">
    <property type="protein sequence ID" value="KFI90962.1"/>
    <property type="molecule type" value="Genomic_DNA"/>
</dbReference>
<organism evidence="3 4">
    <name type="scientific">Bifidobacterium saguini DSM 23967</name>
    <dbReference type="NCBI Taxonomy" id="1437607"/>
    <lineage>
        <taxon>Bacteria</taxon>
        <taxon>Bacillati</taxon>
        <taxon>Actinomycetota</taxon>
        <taxon>Actinomycetes</taxon>
        <taxon>Bifidobacteriales</taxon>
        <taxon>Bifidobacteriaceae</taxon>
        <taxon>Bifidobacterium</taxon>
    </lineage>
</organism>
<dbReference type="Gene3D" id="1.10.260.40">
    <property type="entry name" value="lambda repressor-like DNA-binding domains"/>
    <property type="match status" value="1"/>
</dbReference>
<dbReference type="PANTHER" id="PTHR46558:SF11">
    <property type="entry name" value="HTH-TYPE TRANSCRIPTIONAL REGULATOR XRE"/>
    <property type="match status" value="1"/>
</dbReference>
<dbReference type="Proteomes" id="UP000029066">
    <property type="component" value="Unassembled WGS sequence"/>
</dbReference>
<proteinExistence type="predicted"/>
<dbReference type="SUPFAM" id="SSF47413">
    <property type="entry name" value="lambda repressor-like DNA-binding domains"/>
    <property type="match status" value="1"/>
</dbReference>
<dbReference type="InterPro" id="IPR010982">
    <property type="entry name" value="Lambda_DNA-bd_dom_sf"/>
</dbReference>
<feature type="domain" description="HTH cro/C1-type" evidence="2">
    <location>
        <begin position="7"/>
        <end position="61"/>
    </location>
</feature>
<dbReference type="PANTHER" id="PTHR46558">
    <property type="entry name" value="TRACRIPTIONAL REGULATORY PROTEIN-RELATED-RELATED"/>
    <property type="match status" value="1"/>
</dbReference>
<comment type="caution">
    <text evidence="3">The sequence shown here is derived from an EMBL/GenBank/DDBJ whole genome shotgun (WGS) entry which is preliminary data.</text>
</comment>
<keyword evidence="1 3" id="KW-0238">DNA-binding</keyword>
<dbReference type="GO" id="GO:0003677">
    <property type="term" value="F:DNA binding"/>
    <property type="evidence" value="ECO:0007669"/>
    <property type="project" value="UniProtKB-KW"/>
</dbReference>
<dbReference type="RefSeq" id="WP_237746151.1">
    <property type="nucleotide sequence ID" value="NZ_JDUT01000012.1"/>
</dbReference>
<protein>
    <submittedName>
        <fullName evidence="3">DNA-binding helix-turn-helix protein</fullName>
    </submittedName>
</protein>
<evidence type="ECO:0000256" key="1">
    <source>
        <dbReference type="ARBA" id="ARBA00023125"/>
    </source>
</evidence>